<keyword evidence="3" id="KW-1185">Reference proteome</keyword>
<feature type="compositionally biased region" description="Polar residues" evidence="1">
    <location>
        <begin position="29"/>
        <end position="39"/>
    </location>
</feature>
<accession>A0A401TF75</accession>
<proteinExistence type="predicted"/>
<dbReference type="EMBL" id="BEZZ01050393">
    <property type="protein sequence ID" value="GCC41276.1"/>
    <property type="molecule type" value="Genomic_DNA"/>
</dbReference>
<sequence>MLGLPGSSHERILTKQNRSGGALGETMKRSLTQPRTSVQFHPHAHVHQPVRPGVEPHKAGDDWGPQVLQHNVVRVSIPIDHLETGKAEHEGTHSSCPDIS</sequence>
<organism evidence="2 3">
    <name type="scientific">Chiloscyllium punctatum</name>
    <name type="common">Brownbanded bambooshark</name>
    <name type="synonym">Hemiscyllium punctatum</name>
    <dbReference type="NCBI Taxonomy" id="137246"/>
    <lineage>
        <taxon>Eukaryota</taxon>
        <taxon>Metazoa</taxon>
        <taxon>Chordata</taxon>
        <taxon>Craniata</taxon>
        <taxon>Vertebrata</taxon>
        <taxon>Chondrichthyes</taxon>
        <taxon>Elasmobranchii</taxon>
        <taxon>Galeomorphii</taxon>
        <taxon>Galeoidea</taxon>
        <taxon>Orectolobiformes</taxon>
        <taxon>Hemiscylliidae</taxon>
        <taxon>Chiloscyllium</taxon>
    </lineage>
</organism>
<feature type="region of interest" description="Disordered" evidence="1">
    <location>
        <begin position="1"/>
        <end position="64"/>
    </location>
</feature>
<dbReference type="Proteomes" id="UP000287033">
    <property type="component" value="Unassembled WGS sequence"/>
</dbReference>
<reference evidence="2 3" key="1">
    <citation type="journal article" date="2018" name="Nat. Ecol. Evol.">
        <title>Shark genomes provide insights into elasmobranch evolution and the origin of vertebrates.</title>
        <authorList>
            <person name="Hara Y"/>
            <person name="Yamaguchi K"/>
            <person name="Onimaru K"/>
            <person name="Kadota M"/>
            <person name="Koyanagi M"/>
            <person name="Keeley SD"/>
            <person name="Tatsumi K"/>
            <person name="Tanaka K"/>
            <person name="Motone F"/>
            <person name="Kageyama Y"/>
            <person name="Nozu R"/>
            <person name="Adachi N"/>
            <person name="Nishimura O"/>
            <person name="Nakagawa R"/>
            <person name="Tanegashima C"/>
            <person name="Kiyatake I"/>
            <person name="Matsumoto R"/>
            <person name="Murakumo K"/>
            <person name="Nishida K"/>
            <person name="Terakita A"/>
            <person name="Kuratani S"/>
            <person name="Sato K"/>
            <person name="Hyodo S Kuraku.S."/>
        </authorList>
    </citation>
    <scope>NUCLEOTIDE SEQUENCE [LARGE SCALE GENOMIC DNA]</scope>
</reference>
<evidence type="ECO:0000313" key="3">
    <source>
        <dbReference type="Proteomes" id="UP000287033"/>
    </source>
</evidence>
<gene>
    <name evidence="2" type="ORF">chiPu_0025003</name>
</gene>
<name>A0A401TF75_CHIPU</name>
<protein>
    <submittedName>
        <fullName evidence="2">Uncharacterized protein</fullName>
    </submittedName>
</protein>
<evidence type="ECO:0000256" key="1">
    <source>
        <dbReference type="SAM" id="MobiDB-lite"/>
    </source>
</evidence>
<comment type="caution">
    <text evidence="2">The sequence shown here is derived from an EMBL/GenBank/DDBJ whole genome shotgun (WGS) entry which is preliminary data.</text>
</comment>
<evidence type="ECO:0000313" key="2">
    <source>
        <dbReference type="EMBL" id="GCC41276.1"/>
    </source>
</evidence>
<dbReference type="AlphaFoldDB" id="A0A401TF75"/>